<dbReference type="PANTHER" id="PTHR43080:SF29">
    <property type="entry name" value="OS02G0818000 PROTEIN"/>
    <property type="match status" value="1"/>
</dbReference>
<dbReference type="eggNOG" id="COG0517">
    <property type="taxonomic scope" value="Bacteria"/>
</dbReference>
<evidence type="ECO:0000313" key="4">
    <source>
        <dbReference type="EMBL" id="ADB17021.1"/>
    </source>
</evidence>
<keyword evidence="5" id="KW-1185">Reference proteome</keyword>
<dbReference type="InterPro" id="IPR000644">
    <property type="entry name" value="CBS_dom"/>
</dbReference>
<dbReference type="Gene3D" id="3.10.580.10">
    <property type="entry name" value="CBS-domain"/>
    <property type="match status" value="2"/>
</dbReference>
<dbReference type="InterPro" id="IPR051257">
    <property type="entry name" value="Diverse_CBS-Domain"/>
</dbReference>
<evidence type="ECO:0000313" key="5">
    <source>
        <dbReference type="Proteomes" id="UP000001887"/>
    </source>
</evidence>
<name>D2R3R7_PIRSD</name>
<dbReference type="SUPFAM" id="SSF54631">
    <property type="entry name" value="CBS-domain pair"/>
    <property type="match status" value="2"/>
</dbReference>
<dbReference type="PROSITE" id="PS51371">
    <property type="entry name" value="CBS"/>
    <property type="match status" value="3"/>
</dbReference>
<dbReference type="OrthoDB" id="256004at2"/>
<dbReference type="STRING" id="530564.Psta_2351"/>
<dbReference type="EMBL" id="CP001848">
    <property type="protein sequence ID" value="ADB17021.1"/>
    <property type="molecule type" value="Genomic_DNA"/>
</dbReference>
<feature type="domain" description="CBS" evidence="3">
    <location>
        <begin position="7"/>
        <end position="65"/>
    </location>
</feature>
<dbReference type="HOGENOM" id="CLU_999888_0_0_0"/>
<proteinExistence type="predicted"/>
<accession>D2R3R7</accession>
<dbReference type="SMART" id="SM00116">
    <property type="entry name" value="CBS"/>
    <property type="match status" value="3"/>
</dbReference>
<organism evidence="4 5">
    <name type="scientific">Pirellula staleyi (strain ATCC 27377 / DSM 6068 / ICPB 4128)</name>
    <name type="common">Pirella staleyi</name>
    <dbReference type="NCBI Taxonomy" id="530564"/>
    <lineage>
        <taxon>Bacteria</taxon>
        <taxon>Pseudomonadati</taxon>
        <taxon>Planctomycetota</taxon>
        <taxon>Planctomycetia</taxon>
        <taxon>Pirellulales</taxon>
        <taxon>Pirellulaceae</taxon>
        <taxon>Pirellula</taxon>
    </lineage>
</organism>
<protein>
    <submittedName>
        <fullName evidence="4">CBS domain containing protein</fullName>
    </submittedName>
</protein>
<sequence length="286" mass="30820">MILSDLITYNPISCREETTLAEVHEKLQQLGVRHLPVVSSERKLVGVISKIDVLRALESQVLVASSPLFSAADNADSERRAIAACQVMTARVLTCSTSEEVAIALARLVENQIHSLPVVDEGKLVGMITSSDFLRELACGGFPTSHDTCGQLLENAGESVETDASLEETLLAMHTSSSPYVVIVRGDFPVGVVSRRALVELHVSEQLAASTLELSPEREAITTLAQLARKSPTARPSQTQAEVAQLLIDHQLEALAVVNQAHRVLGIVTVDGLLQAILHSLARSRR</sequence>
<gene>
    <name evidence="4" type="ordered locus">Psta_2351</name>
</gene>
<evidence type="ECO:0000256" key="2">
    <source>
        <dbReference type="PROSITE-ProRule" id="PRU00703"/>
    </source>
</evidence>
<dbReference type="KEGG" id="psl:Psta_2351"/>
<dbReference type="PANTHER" id="PTHR43080">
    <property type="entry name" value="CBS DOMAIN-CONTAINING PROTEIN CBSX3, MITOCHONDRIAL"/>
    <property type="match status" value="1"/>
</dbReference>
<dbReference type="AlphaFoldDB" id="D2R3R7"/>
<evidence type="ECO:0000259" key="3">
    <source>
        <dbReference type="PROSITE" id="PS51371"/>
    </source>
</evidence>
<dbReference type="CDD" id="cd02205">
    <property type="entry name" value="CBS_pair_SF"/>
    <property type="match status" value="2"/>
</dbReference>
<dbReference type="Pfam" id="PF00571">
    <property type="entry name" value="CBS"/>
    <property type="match status" value="3"/>
</dbReference>
<evidence type="ECO:0000256" key="1">
    <source>
        <dbReference type="ARBA" id="ARBA00023122"/>
    </source>
</evidence>
<feature type="domain" description="CBS" evidence="3">
    <location>
        <begin position="88"/>
        <end position="148"/>
    </location>
</feature>
<dbReference type="InterPro" id="IPR046342">
    <property type="entry name" value="CBS_dom_sf"/>
</dbReference>
<reference evidence="4 5" key="1">
    <citation type="journal article" date="2009" name="Stand. Genomic Sci.">
        <title>Complete genome sequence of Pirellula staleyi type strain (ATCC 27377).</title>
        <authorList>
            <person name="Clum A."/>
            <person name="Tindall B.J."/>
            <person name="Sikorski J."/>
            <person name="Ivanova N."/>
            <person name="Mavrommatis K."/>
            <person name="Lucas S."/>
            <person name="Glavina del Rio T."/>
            <person name="Nolan M."/>
            <person name="Chen F."/>
            <person name="Tice H."/>
            <person name="Pitluck S."/>
            <person name="Cheng J.F."/>
            <person name="Chertkov O."/>
            <person name="Brettin T."/>
            <person name="Han C."/>
            <person name="Detter J.C."/>
            <person name="Kuske C."/>
            <person name="Bruce D."/>
            <person name="Goodwin L."/>
            <person name="Ovchinikova G."/>
            <person name="Pati A."/>
            <person name="Mikhailova N."/>
            <person name="Chen A."/>
            <person name="Palaniappan K."/>
            <person name="Land M."/>
            <person name="Hauser L."/>
            <person name="Chang Y.J."/>
            <person name="Jeffries C.D."/>
            <person name="Chain P."/>
            <person name="Rohde M."/>
            <person name="Goker M."/>
            <person name="Bristow J."/>
            <person name="Eisen J.A."/>
            <person name="Markowitz V."/>
            <person name="Hugenholtz P."/>
            <person name="Kyrpides N.C."/>
            <person name="Klenk H.P."/>
            <person name="Lapidus A."/>
        </authorList>
    </citation>
    <scope>NUCLEOTIDE SEQUENCE [LARGE SCALE GENOMIC DNA]</scope>
    <source>
        <strain evidence="5">ATCC 27377 / DSM 6068 / ICPB 4128</strain>
    </source>
</reference>
<keyword evidence="1 2" id="KW-0129">CBS domain</keyword>
<dbReference type="Proteomes" id="UP000001887">
    <property type="component" value="Chromosome"/>
</dbReference>
<feature type="domain" description="CBS" evidence="3">
    <location>
        <begin position="227"/>
        <end position="283"/>
    </location>
</feature>